<dbReference type="Proteomes" id="UP000676194">
    <property type="component" value="Chromosome"/>
</dbReference>
<feature type="transmembrane region" description="Helical" evidence="1">
    <location>
        <begin position="206"/>
        <end position="223"/>
    </location>
</feature>
<sequence length="422" mass="46176">MLAIELLSPVRLALRVTPFALGIFYLIILGFGALDSQLKKFSFAVVAITAFGIFNPYINSYFSAVAQIGLTLSVWSPIFWVDRIRISIKDVQKICLILWLFNSLSAFFGVLQVYYPERFAIDLSFSKQITDTSFDGLKITLDDGTQLIRPTGLSDSPGGAALAANTAIIMGVGTGLVYRSLLLRLMIALTIILSLFSLYICQVRSLLILTGLSIFAMSLLLVFRGRLVRALAIYTAALIAIVISFAWATSVGSNAVNKRLDTLTESSVAETYYTNRGVFLEKALFDDLFEYPLGAGPGRWGMMAYYFGDKTNWVNPMLWAEITVSGWVYDGGLPLLIVGYGAMLIGFVSAVRIAILTSSDSLSNFASIVAAVSLGCFAATISSHVFVTQQGMIYLMLLSVLLVVNRSEELKPRLKTNAPPER</sequence>
<protein>
    <recommendedName>
        <fullName evidence="4">O-antigen ligase domain-containing protein</fullName>
    </recommendedName>
</protein>
<feature type="transmembrane region" description="Helical" evidence="1">
    <location>
        <begin position="182"/>
        <end position="200"/>
    </location>
</feature>
<feature type="transmembrane region" description="Helical" evidence="1">
    <location>
        <begin position="333"/>
        <end position="355"/>
    </location>
</feature>
<accession>A0A8E6BAX6</accession>
<evidence type="ECO:0000313" key="3">
    <source>
        <dbReference type="Proteomes" id="UP000676194"/>
    </source>
</evidence>
<keyword evidence="3" id="KW-1185">Reference proteome</keyword>
<keyword evidence="1" id="KW-0472">Membrane</keyword>
<keyword evidence="1" id="KW-1133">Transmembrane helix</keyword>
<evidence type="ECO:0008006" key="4">
    <source>
        <dbReference type="Google" id="ProtNLM"/>
    </source>
</evidence>
<keyword evidence="1" id="KW-0812">Transmembrane</keyword>
<dbReference type="AlphaFoldDB" id="A0A8E6BAX6"/>
<feature type="transmembrane region" description="Helical" evidence="1">
    <location>
        <begin position="159"/>
        <end position="177"/>
    </location>
</feature>
<feature type="transmembrane region" description="Helical" evidence="1">
    <location>
        <begin position="94"/>
        <end position="115"/>
    </location>
</feature>
<feature type="transmembrane region" description="Helical" evidence="1">
    <location>
        <begin position="230"/>
        <end position="248"/>
    </location>
</feature>
<feature type="transmembrane region" description="Helical" evidence="1">
    <location>
        <begin position="362"/>
        <end position="381"/>
    </location>
</feature>
<dbReference type="EMBL" id="CP074694">
    <property type="protein sequence ID" value="QVL33798.1"/>
    <property type="molecule type" value="Genomic_DNA"/>
</dbReference>
<organism evidence="2 3">
    <name type="scientific">Telmatocola sphagniphila</name>
    <dbReference type="NCBI Taxonomy" id="1123043"/>
    <lineage>
        <taxon>Bacteria</taxon>
        <taxon>Pseudomonadati</taxon>
        <taxon>Planctomycetota</taxon>
        <taxon>Planctomycetia</taxon>
        <taxon>Gemmatales</taxon>
        <taxon>Gemmataceae</taxon>
    </lineage>
</organism>
<reference evidence="2" key="1">
    <citation type="submission" date="2021-05" db="EMBL/GenBank/DDBJ databases">
        <title>Complete genome sequence of the cellulolytic planctomycete Telmatocola sphagniphila SP2T and characterization of the first cellulase from planctomycetes.</title>
        <authorList>
            <person name="Rakitin A.L."/>
            <person name="Beletsky A.V."/>
            <person name="Naumoff D.G."/>
            <person name="Kulichevskaya I.S."/>
            <person name="Mardanov A.V."/>
            <person name="Ravin N.V."/>
            <person name="Dedysh S.N."/>
        </authorList>
    </citation>
    <scope>NUCLEOTIDE SEQUENCE</scope>
    <source>
        <strain evidence="2">SP2T</strain>
    </source>
</reference>
<dbReference type="RefSeq" id="WP_213498780.1">
    <property type="nucleotide sequence ID" value="NZ_CP074694.1"/>
</dbReference>
<feature type="transmembrane region" description="Helical" evidence="1">
    <location>
        <begin position="64"/>
        <end position="82"/>
    </location>
</feature>
<feature type="transmembrane region" description="Helical" evidence="1">
    <location>
        <begin position="12"/>
        <end position="34"/>
    </location>
</feature>
<gene>
    <name evidence="2" type="ORF">KIH39_07785</name>
</gene>
<proteinExistence type="predicted"/>
<evidence type="ECO:0000256" key="1">
    <source>
        <dbReference type="SAM" id="Phobius"/>
    </source>
</evidence>
<feature type="transmembrane region" description="Helical" evidence="1">
    <location>
        <begin position="387"/>
        <end position="405"/>
    </location>
</feature>
<evidence type="ECO:0000313" key="2">
    <source>
        <dbReference type="EMBL" id="QVL33798.1"/>
    </source>
</evidence>
<dbReference type="KEGG" id="tsph:KIH39_07785"/>
<name>A0A8E6BAX6_9BACT</name>
<feature type="transmembrane region" description="Helical" evidence="1">
    <location>
        <begin position="41"/>
        <end position="58"/>
    </location>
</feature>